<protein>
    <submittedName>
        <fullName evidence="1">Uncharacterized protein</fullName>
    </submittedName>
</protein>
<evidence type="ECO:0000313" key="2">
    <source>
        <dbReference type="Proteomes" id="UP000233491"/>
    </source>
</evidence>
<proteinExistence type="predicted"/>
<organism evidence="1 2">
    <name type="scientific">Pleomorphomonas diazotrophica</name>
    <dbReference type="NCBI Taxonomy" id="1166257"/>
    <lineage>
        <taxon>Bacteria</taxon>
        <taxon>Pseudomonadati</taxon>
        <taxon>Pseudomonadota</taxon>
        <taxon>Alphaproteobacteria</taxon>
        <taxon>Hyphomicrobiales</taxon>
        <taxon>Pleomorphomonadaceae</taxon>
        <taxon>Pleomorphomonas</taxon>
    </lineage>
</organism>
<evidence type="ECO:0000313" key="1">
    <source>
        <dbReference type="EMBL" id="PKR88153.1"/>
    </source>
</evidence>
<dbReference type="AlphaFoldDB" id="A0A2N3LUC2"/>
<reference evidence="1 2" key="1">
    <citation type="submission" date="2017-12" db="EMBL/GenBank/DDBJ databases">
        <title>Anaerobic carbon monoxide metabolism by Pleomorphomonas carboxyditropha sp. nov., a new mesophilic hydrogenogenic carboxidotroph.</title>
        <authorList>
            <person name="Esquivel-Elizondo S."/>
            <person name="Krajmalnik-Brown R."/>
        </authorList>
    </citation>
    <scope>NUCLEOTIDE SEQUENCE [LARGE SCALE GENOMIC DNA]</scope>
    <source>
        <strain evidence="1 2">R5-392</strain>
    </source>
</reference>
<accession>A0A2N3LUC2</accession>
<comment type="caution">
    <text evidence="1">The sequence shown here is derived from an EMBL/GenBank/DDBJ whole genome shotgun (WGS) entry which is preliminary data.</text>
</comment>
<name>A0A2N3LUC2_9HYPH</name>
<dbReference type="Proteomes" id="UP000233491">
    <property type="component" value="Unassembled WGS sequence"/>
</dbReference>
<sequence>MALAVSGCVTQNELALSRNVYKLDIDARGSFAMEDAAQSTQRRAAELTLSKGYTHYIIADANSERGSEVVGMTPWMSRTTSDVRGSTTYRNTYHYGGGPIVEETSRTTLIVVMFTPMDAPPDALDARQVLAYSR</sequence>
<keyword evidence="2" id="KW-1185">Reference proteome</keyword>
<gene>
    <name evidence="1" type="ORF">CXZ10_17045</name>
</gene>
<dbReference type="EMBL" id="PJNW01000014">
    <property type="protein sequence ID" value="PKR88153.1"/>
    <property type="molecule type" value="Genomic_DNA"/>
</dbReference>